<dbReference type="RefSeq" id="WP_064898681.1">
    <property type="nucleotide sequence ID" value="NZ_JAYXBT010000002.1"/>
</dbReference>
<dbReference type="EMBL" id="LZHX01000085">
    <property type="protein sequence ID" value="OBF14742.1"/>
    <property type="molecule type" value="Genomic_DNA"/>
</dbReference>
<evidence type="ECO:0000256" key="1">
    <source>
        <dbReference type="SAM" id="MobiDB-lite"/>
    </source>
</evidence>
<reference evidence="4 5" key="1">
    <citation type="submission" date="2016-06" db="EMBL/GenBank/DDBJ databases">
        <authorList>
            <person name="Kjaerup R.B."/>
            <person name="Dalgaard T.S."/>
            <person name="Juul-Madsen H.R."/>
        </authorList>
    </citation>
    <scope>NUCLEOTIDE SEQUENCE [LARGE SCALE GENOMIC DNA]</scope>
    <source>
        <strain evidence="4 5">ACS1953</strain>
    </source>
</reference>
<feature type="compositionally biased region" description="Basic and acidic residues" evidence="1">
    <location>
        <begin position="170"/>
        <end position="195"/>
    </location>
</feature>
<organism evidence="4 5">
    <name type="scientific">Mycolicibacterium conceptionense</name>
    <dbReference type="NCBI Taxonomy" id="451644"/>
    <lineage>
        <taxon>Bacteria</taxon>
        <taxon>Bacillati</taxon>
        <taxon>Actinomycetota</taxon>
        <taxon>Actinomycetes</taxon>
        <taxon>Mycobacteriales</taxon>
        <taxon>Mycobacteriaceae</taxon>
        <taxon>Mycolicibacterium</taxon>
    </lineage>
</organism>
<feature type="domain" description="TPR repeat" evidence="3">
    <location>
        <begin position="221"/>
        <end position="483"/>
    </location>
</feature>
<feature type="domain" description="ESX-1 secretion-associated protein EspA/EspE-like" evidence="2">
    <location>
        <begin position="18"/>
        <end position="99"/>
    </location>
</feature>
<dbReference type="Pfam" id="PF23275">
    <property type="entry name" value="TPR_23"/>
    <property type="match status" value="1"/>
</dbReference>
<dbReference type="Pfam" id="PF18879">
    <property type="entry name" value="EspA_EspE"/>
    <property type="match status" value="1"/>
</dbReference>
<evidence type="ECO:0000259" key="2">
    <source>
        <dbReference type="Pfam" id="PF18879"/>
    </source>
</evidence>
<proteinExistence type="predicted"/>
<accession>A0A1A1X6F5</accession>
<evidence type="ECO:0000313" key="4">
    <source>
        <dbReference type="EMBL" id="OBF14742.1"/>
    </source>
</evidence>
<dbReference type="InterPro" id="IPR057037">
    <property type="entry name" value="TPR_rep_actino"/>
</dbReference>
<sequence length="811" mass="87481">MSALDGFYSTWNKARETFGVGTPTDGSQHDGSSQLLRMKGMIDSAAKHDGWQGTGADAYAAANKEHASVYSKLAELDKQMAAEVTNAANIVTTGRAQLDNTKSWVDSAVNVVPTSLSAADREKYFIPIAKEGITQVNNTVSTANGGMLKIGFRLTELKNAFDELQNQKFGPEEKKGAKGLQDKDGDGKPDEDKSPAETGASDSEALQSGELTPEQRERLIANTTLDPTQQAALDKGDLKLPPERMAYLQGFSRAFGDKTPTEIEAIMDKADAKGPGTGGRVADVFQLASNEHIKTGLPETNPPSIDQPASGGKYALPDGIQKTLDGPVLTPLEIGPAHTNESGAMVPGEIIGSSRPVDGLNDLADIIQRGNPNLQAGTELDAGLFSQSERLLEQSNDWAVPGTDLDSDRPRWYHQAVDPTLQNMFNAVNKDDIVIHDAIVGPPETQPAGNQTFLSGNGKDFLDNLTQHQWQDDGLAAGGLFDWVGETANHDIDNRAANTAHALAEFTSDNHERLLNLPGTDGLPLGQVNPELTRDWARDFAPYLDDMVGAHDGDNNGRFSPLDPAGTASPENTRHLMSVLMSDQPPEGAQPGDDTPRTASQILFDSTKAHTEHALDRAALSAADPNITDDKQAAIHAGRLQAALDLGSYDEARDRLHNEYEAKLSAWELRSSLWDLGKDLGSTVTVPGVSQTIAGVDLGKEFFIGEKPVEGQPPNVDLPPDSYQVQKHMAETLISNQTGNPSIFGNNLQYDEHGAPVLVAPPQSGSEEFNEYRRNLNRYLEEIDPTHGFDILTTSYWQTYAAAVNHGYNQQ</sequence>
<dbReference type="Proteomes" id="UP000093779">
    <property type="component" value="Unassembled WGS sequence"/>
</dbReference>
<evidence type="ECO:0000313" key="5">
    <source>
        <dbReference type="Proteomes" id="UP000093779"/>
    </source>
</evidence>
<protein>
    <submittedName>
        <fullName evidence="4">Uncharacterized protein</fullName>
    </submittedName>
</protein>
<feature type="region of interest" description="Disordered" evidence="1">
    <location>
        <begin position="552"/>
        <end position="571"/>
    </location>
</feature>
<dbReference type="InterPro" id="IPR043796">
    <property type="entry name" value="ESX-1_EspA/EspE-like"/>
</dbReference>
<gene>
    <name evidence="4" type="ORF">A5726_23590</name>
</gene>
<feature type="region of interest" description="Disordered" evidence="1">
    <location>
        <begin position="166"/>
        <end position="213"/>
    </location>
</feature>
<evidence type="ECO:0000259" key="3">
    <source>
        <dbReference type="Pfam" id="PF23275"/>
    </source>
</evidence>
<name>A0A1A1X6F5_9MYCO</name>
<feature type="compositionally biased region" description="Polar residues" evidence="1">
    <location>
        <begin position="200"/>
        <end position="210"/>
    </location>
</feature>
<comment type="caution">
    <text evidence="4">The sequence shown here is derived from an EMBL/GenBank/DDBJ whole genome shotgun (WGS) entry which is preliminary data.</text>
</comment>
<dbReference type="AlphaFoldDB" id="A0A1A1X6F5"/>